<dbReference type="Proteomes" id="UP000799118">
    <property type="component" value="Unassembled WGS sequence"/>
</dbReference>
<keyword evidence="2" id="KW-1185">Reference proteome</keyword>
<gene>
    <name evidence="1" type="ORF">BT96DRAFT_1004509</name>
</gene>
<reference evidence="1" key="1">
    <citation type="journal article" date="2019" name="Environ. Microbiol.">
        <title>Fungal ecological strategies reflected in gene transcription - a case study of two litter decomposers.</title>
        <authorList>
            <person name="Barbi F."/>
            <person name="Kohler A."/>
            <person name="Barry K."/>
            <person name="Baskaran P."/>
            <person name="Daum C."/>
            <person name="Fauchery L."/>
            <person name="Ihrmark K."/>
            <person name="Kuo A."/>
            <person name="LaButti K."/>
            <person name="Lipzen A."/>
            <person name="Morin E."/>
            <person name="Grigoriev I.V."/>
            <person name="Henrissat B."/>
            <person name="Lindahl B."/>
            <person name="Martin F."/>
        </authorList>
    </citation>
    <scope>NUCLEOTIDE SEQUENCE</scope>
    <source>
        <strain evidence="1">JB14</strain>
    </source>
</reference>
<dbReference type="EMBL" id="ML769762">
    <property type="protein sequence ID" value="KAE9388086.1"/>
    <property type="molecule type" value="Genomic_DNA"/>
</dbReference>
<name>A0A6A4GRL9_9AGAR</name>
<sequence length="204" mass="23296">MTSFALANRADQCFEGSLSTEAIHAIIWGHISQARDSWTQWKPRVHEEERDRFETVAEATTRAQIDQVKRYKSVRKANRKQTKLNKREDGVKKLITHSSKPIEKKKWKRVGAVLGDLGELRQSSDDTDVEVEGSALVTMEPYGRRRFLSCVLDLDANINELQLKIAAQHGKKHLAHPLQIHRRTGWKTQPKAIIGLPQSLGMRI</sequence>
<evidence type="ECO:0000313" key="1">
    <source>
        <dbReference type="EMBL" id="KAE9388086.1"/>
    </source>
</evidence>
<dbReference type="AlphaFoldDB" id="A0A6A4GRL9"/>
<proteinExistence type="predicted"/>
<protein>
    <submittedName>
        <fullName evidence="1">Uncharacterized protein</fullName>
    </submittedName>
</protein>
<organism evidence="1 2">
    <name type="scientific">Gymnopus androsaceus JB14</name>
    <dbReference type="NCBI Taxonomy" id="1447944"/>
    <lineage>
        <taxon>Eukaryota</taxon>
        <taxon>Fungi</taxon>
        <taxon>Dikarya</taxon>
        <taxon>Basidiomycota</taxon>
        <taxon>Agaricomycotina</taxon>
        <taxon>Agaricomycetes</taxon>
        <taxon>Agaricomycetidae</taxon>
        <taxon>Agaricales</taxon>
        <taxon>Marasmiineae</taxon>
        <taxon>Omphalotaceae</taxon>
        <taxon>Gymnopus</taxon>
    </lineage>
</organism>
<evidence type="ECO:0000313" key="2">
    <source>
        <dbReference type="Proteomes" id="UP000799118"/>
    </source>
</evidence>
<accession>A0A6A4GRL9</accession>
<dbReference type="OrthoDB" id="3068300at2759"/>